<dbReference type="PIRSF" id="PIRSF001439">
    <property type="entry name" value="CryM"/>
    <property type="match status" value="1"/>
</dbReference>
<dbReference type="RefSeq" id="WP_121242544.1">
    <property type="nucleotide sequence ID" value="NZ_BHVV01000003.1"/>
</dbReference>
<organism evidence="2 3">
    <name type="scientific">Sulfurisoma sediminicola</name>
    <dbReference type="NCBI Taxonomy" id="1381557"/>
    <lineage>
        <taxon>Bacteria</taxon>
        <taxon>Pseudomonadati</taxon>
        <taxon>Pseudomonadota</taxon>
        <taxon>Betaproteobacteria</taxon>
        <taxon>Nitrosomonadales</taxon>
        <taxon>Sterolibacteriaceae</taxon>
        <taxon>Sulfurisoma</taxon>
    </lineage>
</organism>
<evidence type="ECO:0000313" key="2">
    <source>
        <dbReference type="EMBL" id="RLJ63688.1"/>
    </source>
</evidence>
<dbReference type="Pfam" id="PF02423">
    <property type="entry name" value="OCD_Mu_crystall"/>
    <property type="match status" value="1"/>
</dbReference>
<evidence type="ECO:0000313" key="3">
    <source>
        <dbReference type="Proteomes" id="UP000268908"/>
    </source>
</evidence>
<dbReference type="InterPro" id="IPR036291">
    <property type="entry name" value="NAD(P)-bd_dom_sf"/>
</dbReference>
<dbReference type="GO" id="GO:0019752">
    <property type="term" value="P:carboxylic acid metabolic process"/>
    <property type="evidence" value="ECO:0007669"/>
    <property type="project" value="UniProtKB-ARBA"/>
</dbReference>
<sequence length="317" mass="33865">MALYLNEAEVGKLLTMDLALEAVESAHRAHAAGRAIDMPRQRTRTATSTLHILQGALLEEGVTGYKAYTTSREANRFLVHLFDAADGRPLAVLAADALGMMRTGAAGGLAARCLARPESATVGVFGAGWQAQSQIAALCRLRPIERVKLYCRDEERRRAGAADFSRRFGVEVAPAANAEEAVRGSDIVVTITSSSHPVFDGDWLEEGAHVTAAGSNSLIRHEIDEKTVRRAGVVCVDGRATALREAGDLLPALEKGRLQEGQLVELGELLTGTRSGRSDPSQITLFESQGMAIQDLALAVRLVALARQNGLGSELPY</sequence>
<dbReference type="EMBL" id="RCCI01000006">
    <property type="protein sequence ID" value="RLJ63688.1"/>
    <property type="molecule type" value="Genomic_DNA"/>
</dbReference>
<dbReference type="SUPFAM" id="SSF51735">
    <property type="entry name" value="NAD(P)-binding Rossmann-fold domains"/>
    <property type="match status" value="1"/>
</dbReference>
<dbReference type="OrthoDB" id="5293744at2"/>
<protein>
    <submittedName>
        <fullName evidence="2">Ornithine cyclodeaminase</fullName>
    </submittedName>
</protein>
<dbReference type="PANTHER" id="PTHR13812:SF19">
    <property type="entry name" value="KETIMINE REDUCTASE MU-CRYSTALLIN"/>
    <property type="match status" value="1"/>
</dbReference>
<dbReference type="Gene3D" id="3.30.1780.10">
    <property type="entry name" value="ornithine cyclodeaminase, domain 1"/>
    <property type="match status" value="1"/>
</dbReference>
<dbReference type="Gene3D" id="3.40.50.720">
    <property type="entry name" value="NAD(P)-binding Rossmann-like Domain"/>
    <property type="match status" value="1"/>
</dbReference>
<dbReference type="InterPro" id="IPR023401">
    <property type="entry name" value="ODC_N"/>
</dbReference>
<dbReference type="Proteomes" id="UP000268908">
    <property type="component" value="Unassembled WGS sequence"/>
</dbReference>
<proteinExistence type="inferred from homology"/>
<gene>
    <name evidence="2" type="ORF">DFR35_2319</name>
</gene>
<name>A0A497XB65_9PROT</name>
<dbReference type="GO" id="GO:0005737">
    <property type="term" value="C:cytoplasm"/>
    <property type="evidence" value="ECO:0007669"/>
    <property type="project" value="TreeGrafter"/>
</dbReference>
<comment type="similarity">
    <text evidence="1">Belongs to the ornithine cyclodeaminase/mu-crystallin family.</text>
</comment>
<keyword evidence="3" id="KW-1185">Reference proteome</keyword>
<evidence type="ECO:0000256" key="1">
    <source>
        <dbReference type="ARBA" id="ARBA00008903"/>
    </source>
</evidence>
<reference evidence="2 3" key="1">
    <citation type="submission" date="2018-10" db="EMBL/GenBank/DDBJ databases">
        <title>Genomic Encyclopedia of Type Strains, Phase IV (KMG-IV): sequencing the most valuable type-strain genomes for metagenomic binning, comparative biology and taxonomic classification.</title>
        <authorList>
            <person name="Goeker M."/>
        </authorList>
    </citation>
    <scope>NUCLEOTIDE SEQUENCE [LARGE SCALE GENOMIC DNA]</scope>
    <source>
        <strain evidence="2 3">DSM 26916</strain>
    </source>
</reference>
<accession>A0A497XB65</accession>
<dbReference type="FunFam" id="3.40.50.720:FF:000311">
    <property type="entry name" value="Ornithine cyclodeaminase"/>
    <property type="match status" value="1"/>
</dbReference>
<dbReference type="PANTHER" id="PTHR13812">
    <property type="entry name" value="KETIMINE REDUCTASE MU-CRYSTALLIN"/>
    <property type="match status" value="1"/>
</dbReference>
<dbReference type="AlphaFoldDB" id="A0A497XB65"/>
<comment type="caution">
    <text evidence="2">The sequence shown here is derived from an EMBL/GenBank/DDBJ whole genome shotgun (WGS) entry which is preliminary data.</text>
</comment>
<dbReference type="GO" id="GO:0016491">
    <property type="term" value="F:oxidoreductase activity"/>
    <property type="evidence" value="ECO:0007669"/>
    <property type="project" value="UniProtKB-ARBA"/>
</dbReference>
<dbReference type="InterPro" id="IPR003462">
    <property type="entry name" value="ODC_Mu_crystall"/>
</dbReference>